<sequence>MEPKLAKLAQQLNLRNAPDCRLSPVILMSDDKRLPDPHQALTKLPKGSTLVFRHYDAPDRAQQALILRKICRRLGHRFFVAADILLAVRLQADGLHMPGYIQKTPDALLNTAKKHGLMVSAAIHEMPQLRHLLAFGRNIDAAIISPLFATQSHPGASCLGYAKFERMAHLATCHGIGVYAMGGVDISKGHMLGKLPICGIAGIGFAT</sequence>
<name>A0A2N3KVS5_9PROT</name>
<accession>A0A2N3KVS5</accession>
<dbReference type="RefSeq" id="WP_101265276.1">
    <property type="nucleotide sequence ID" value="NZ_NWTK01000004.1"/>
</dbReference>
<organism evidence="2 3">
    <name type="scientific">Thalassospira marina</name>
    <dbReference type="NCBI Taxonomy" id="2048283"/>
    <lineage>
        <taxon>Bacteria</taxon>
        <taxon>Pseudomonadati</taxon>
        <taxon>Pseudomonadota</taxon>
        <taxon>Alphaproteobacteria</taxon>
        <taxon>Rhodospirillales</taxon>
        <taxon>Thalassospiraceae</taxon>
        <taxon>Thalassospira</taxon>
    </lineage>
</organism>
<dbReference type="Pfam" id="PF02581">
    <property type="entry name" value="TMP-TENI"/>
    <property type="match status" value="1"/>
</dbReference>
<comment type="caution">
    <text evidence="2">The sequence shown here is derived from an EMBL/GenBank/DDBJ whole genome shotgun (WGS) entry which is preliminary data.</text>
</comment>
<evidence type="ECO:0000313" key="2">
    <source>
        <dbReference type="EMBL" id="PKR54654.1"/>
    </source>
</evidence>
<protein>
    <recommendedName>
        <fullName evidence="1">Thiamine phosphate synthase/TenI domain-containing protein</fullName>
    </recommendedName>
</protein>
<evidence type="ECO:0000259" key="1">
    <source>
        <dbReference type="Pfam" id="PF02581"/>
    </source>
</evidence>
<dbReference type="GO" id="GO:0009228">
    <property type="term" value="P:thiamine biosynthetic process"/>
    <property type="evidence" value="ECO:0007669"/>
    <property type="project" value="UniProtKB-KW"/>
</dbReference>
<dbReference type="InterPro" id="IPR022998">
    <property type="entry name" value="ThiamineP_synth_TenI"/>
</dbReference>
<dbReference type="Gene3D" id="3.20.20.70">
    <property type="entry name" value="Aldolase class I"/>
    <property type="match status" value="1"/>
</dbReference>
<dbReference type="CDD" id="cd00564">
    <property type="entry name" value="TMP_TenI"/>
    <property type="match status" value="1"/>
</dbReference>
<dbReference type="AlphaFoldDB" id="A0A2N3KVS5"/>
<dbReference type="EMBL" id="NWTK01000004">
    <property type="protein sequence ID" value="PKR54654.1"/>
    <property type="molecule type" value="Genomic_DNA"/>
</dbReference>
<dbReference type="OrthoDB" id="8446047at2"/>
<gene>
    <name evidence="2" type="ORF">COO20_07850</name>
</gene>
<evidence type="ECO:0000313" key="3">
    <source>
        <dbReference type="Proteomes" id="UP000233597"/>
    </source>
</evidence>
<dbReference type="InterPro" id="IPR013785">
    <property type="entry name" value="Aldolase_TIM"/>
</dbReference>
<reference evidence="2 3" key="1">
    <citation type="submission" date="2017-09" db="EMBL/GenBank/DDBJ databases">
        <title>Biodiversity and function of Thalassospira species in the particle-attached aromatic-hydrocarbon-degrading consortia from the surface seawater of the South China Sea.</title>
        <authorList>
            <person name="Dong C."/>
            <person name="Liu R."/>
            <person name="Shao Z."/>
        </authorList>
    </citation>
    <scope>NUCLEOTIDE SEQUENCE [LARGE SCALE GENOMIC DNA]</scope>
    <source>
        <strain evidence="2 3">CSC1P2</strain>
    </source>
</reference>
<feature type="domain" description="Thiamine phosphate synthase/TenI" evidence="1">
    <location>
        <begin position="49"/>
        <end position="203"/>
    </location>
</feature>
<dbReference type="Proteomes" id="UP000233597">
    <property type="component" value="Unassembled WGS sequence"/>
</dbReference>
<proteinExistence type="predicted"/>
<dbReference type="SUPFAM" id="SSF51391">
    <property type="entry name" value="Thiamin phosphate synthase"/>
    <property type="match status" value="1"/>
</dbReference>
<dbReference type="InterPro" id="IPR036206">
    <property type="entry name" value="ThiamineP_synth_sf"/>
</dbReference>